<dbReference type="PANTHER" id="PTHR14136">
    <property type="entry name" value="BTB_POZ DOMAIN-CONTAINING PROTEIN KCTD9"/>
    <property type="match status" value="1"/>
</dbReference>
<keyword evidence="3" id="KW-1185">Reference proteome</keyword>
<dbReference type="SUPFAM" id="SSF141571">
    <property type="entry name" value="Pentapeptide repeat-like"/>
    <property type="match status" value="3"/>
</dbReference>
<dbReference type="InterPro" id="IPR001646">
    <property type="entry name" value="5peptide_repeat"/>
</dbReference>
<dbReference type="Gene3D" id="2.160.20.80">
    <property type="entry name" value="E3 ubiquitin-protein ligase SopA"/>
    <property type="match status" value="3"/>
</dbReference>
<feature type="domain" description="DUF2169" evidence="1">
    <location>
        <begin position="22"/>
        <end position="296"/>
    </location>
</feature>
<proteinExistence type="predicted"/>
<dbReference type="InterPro" id="IPR018683">
    <property type="entry name" value="DUF2169"/>
</dbReference>
<protein>
    <submittedName>
        <fullName evidence="2">Pentapeptide repeat-containing protein</fullName>
    </submittedName>
</protein>
<dbReference type="PANTHER" id="PTHR14136:SF17">
    <property type="entry name" value="BTB_POZ DOMAIN-CONTAINING PROTEIN KCTD9"/>
    <property type="match status" value="1"/>
</dbReference>
<reference evidence="3" key="1">
    <citation type="submission" date="2016-01" db="EMBL/GenBank/DDBJ databases">
        <authorList>
            <person name="Peeters C."/>
        </authorList>
    </citation>
    <scope>NUCLEOTIDE SEQUENCE [LARGE SCALE GENOMIC DNA]</scope>
</reference>
<dbReference type="EMBL" id="FCNY02000005">
    <property type="protein sequence ID" value="SAL35676.1"/>
    <property type="molecule type" value="Genomic_DNA"/>
</dbReference>
<evidence type="ECO:0000313" key="2">
    <source>
        <dbReference type="EMBL" id="SAL35676.1"/>
    </source>
</evidence>
<dbReference type="Pfam" id="PF09937">
    <property type="entry name" value="DUF2169"/>
    <property type="match status" value="1"/>
</dbReference>
<evidence type="ECO:0000259" key="1">
    <source>
        <dbReference type="Pfam" id="PF09937"/>
    </source>
</evidence>
<name>A0A158GUC3_CABCO</name>
<evidence type="ECO:0000313" key="3">
    <source>
        <dbReference type="Proteomes" id="UP000054740"/>
    </source>
</evidence>
<sequence>MKILTPPDMALLYRSLRLARVDSLAIGMMACFRFGKTGAEALIPENAMWPLAMQALGQDAILDEGYPKPAGEFKVYGAACAPEGARIAEQRVRVKIGALSKALVVTGDRQFDPLGRISAPIPYARMPIEPATAFGGEPCADNPRGKGYAEVAKDVFPLPNVESETARIVRRGDRATPAGFWGFDSAAPVRQRYLGTCDDRWLRSGWPHLPDDTRPEWFMTAAQDQRLPGYFSGDERFEIDNMHPRQRAQQGALPGLRARCFVNVRTPEGDTLREVDTRAETVWLFPELECGIVLFRALARSADSDASDMLHVKAVWEPMSAAPLAFEHYRDVFRAEIATAVKAKGVSVAPVVPVAPVKAAAIPVVADAGAAAANQAAQIDAHLAQVNALAGDLDAETRALMQKYQLSDADIAPYLKAADLPAEPAPKLSDLGKIVEELNEETRALAARYKLSDADVAQYMTTPAEGPAPTFAEVGKMIDDLNAQTRALVQQHGLSEADLLRYVQPGMDTAALPALPAGESAALALLPLDALKVPAAPKLDAPAIPTLSTPKIEAVEPAHVALTREDVIAFHAARKSLAGYDLIGIDLSKLDLSGADFTGAVLDKTSFAGSRLAGANFTKALLRAADFSESDLQRAQFTKSSAAAGLFAKADLRGAQLADSDFTGADLSASRLNDADLRGAIFDQGKLAGIDASSCRAARASFTDADLSGAKFNGADLVAASFSGSRLAGSDFSASACAQAEFYGADASQAMFADADLSHTRADAKTSFDDARFARTRLVRAAWDGVQLRRAAFERALLDHADLSHAQAQAARFGASSAKGARFDKADLSGADLDAVNLFTGSLRQANLKGARLRHANLYGVDFDGTQPTIASLEGSIIDRTILQFRPPVL</sequence>
<dbReference type="Pfam" id="PF00805">
    <property type="entry name" value="Pentapeptide"/>
    <property type="match status" value="5"/>
</dbReference>
<organism evidence="2 3">
    <name type="scientific">Caballeronia cordobensis</name>
    <name type="common">Burkholderia cordobensis</name>
    <dbReference type="NCBI Taxonomy" id="1353886"/>
    <lineage>
        <taxon>Bacteria</taxon>
        <taxon>Pseudomonadati</taxon>
        <taxon>Pseudomonadota</taxon>
        <taxon>Betaproteobacteria</taxon>
        <taxon>Burkholderiales</taxon>
        <taxon>Burkholderiaceae</taxon>
        <taxon>Caballeronia</taxon>
    </lineage>
</organism>
<accession>A0A158GUC3</accession>
<dbReference type="InterPro" id="IPR051082">
    <property type="entry name" value="Pentapeptide-BTB/POZ_domain"/>
</dbReference>
<dbReference type="Proteomes" id="UP000054740">
    <property type="component" value="Unassembled WGS sequence"/>
</dbReference>
<dbReference type="AlphaFoldDB" id="A0A158GUC3"/>
<gene>
    <name evidence="2" type="ORF">AWB70_02524</name>
</gene>
<dbReference type="RefSeq" id="WP_060854093.1">
    <property type="nucleotide sequence ID" value="NZ_FCNY02000005.1"/>
</dbReference>